<organism evidence="4">
    <name type="scientific">Nippostrongylus brasiliensis</name>
    <name type="common">Rat hookworm</name>
    <dbReference type="NCBI Taxonomy" id="27835"/>
    <lineage>
        <taxon>Eukaryota</taxon>
        <taxon>Metazoa</taxon>
        <taxon>Ecdysozoa</taxon>
        <taxon>Nematoda</taxon>
        <taxon>Chromadorea</taxon>
        <taxon>Rhabditida</taxon>
        <taxon>Rhabditina</taxon>
        <taxon>Rhabditomorpha</taxon>
        <taxon>Strongyloidea</taxon>
        <taxon>Heligmosomidae</taxon>
        <taxon>Nippostrongylus</taxon>
    </lineage>
</organism>
<gene>
    <name evidence="2" type="ORF">NBR_LOCUS11096</name>
</gene>
<reference evidence="4" key="1">
    <citation type="submission" date="2017-02" db="UniProtKB">
        <authorList>
            <consortium name="WormBaseParasite"/>
        </authorList>
    </citation>
    <scope>IDENTIFICATION</scope>
</reference>
<evidence type="ECO:0000313" key="4">
    <source>
        <dbReference type="WBParaSite" id="NBR_0001109501-mRNA-1"/>
    </source>
</evidence>
<evidence type="ECO:0000256" key="1">
    <source>
        <dbReference type="SAM" id="MobiDB-lite"/>
    </source>
</evidence>
<name>A0A0N4Y554_NIPBR</name>
<dbReference type="WBParaSite" id="NBR_0001109501-mRNA-1">
    <property type="protein sequence ID" value="NBR_0001109501-mRNA-1"/>
    <property type="gene ID" value="NBR_0001109501"/>
</dbReference>
<accession>A0A0N4Y554</accession>
<sequence>MNRYKVVSPAPPPDSQITSLLNDSKSSTADRYFDDIIPMGECEVRDALLGEVKRHRYWKTSAFKKMQFERLEMLNCLHTHQR</sequence>
<feature type="region of interest" description="Disordered" evidence="1">
    <location>
        <begin position="1"/>
        <end position="21"/>
    </location>
</feature>
<evidence type="ECO:0000313" key="3">
    <source>
        <dbReference type="Proteomes" id="UP000271162"/>
    </source>
</evidence>
<dbReference type="STRING" id="27835.A0A0N4Y554"/>
<protein>
    <submittedName>
        <fullName evidence="2 4">Uncharacterized protein</fullName>
    </submittedName>
</protein>
<dbReference type="Proteomes" id="UP000271162">
    <property type="component" value="Unassembled WGS sequence"/>
</dbReference>
<proteinExistence type="predicted"/>
<evidence type="ECO:0000313" key="2">
    <source>
        <dbReference type="EMBL" id="VDL74685.1"/>
    </source>
</evidence>
<dbReference type="AlphaFoldDB" id="A0A0N4Y554"/>
<reference evidence="2 3" key="2">
    <citation type="submission" date="2018-11" db="EMBL/GenBank/DDBJ databases">
        <authorList>
            <consortium name="Pathogen Informatics"/>
        </authorList>
    </citation>
    <scope>NUCLEOTIDE SEQUENCE [LARGE SCALE GENOMIC DNA]</scope>
</reference>
<dbReference type="EMBL" id="UYSL01020457">
    <property type="protein sequence ID" value="VDL74685.1"/>
    <property type="molecule type" value="Genomic_DNA"/>
</dbReference>
<keyword evidence="3" id="KW-1185">Reference proteome</keyword>